<name>A0A4Y2TWG6_ARAVE</name>
<reference evidence="1 2" key="1">
    <citation type="journal article" date="2019" name="Sci. Rep.">
        <title>Orb-weaving spider Araneus ventricosus genome elucidates the spidroin gene catalogue.</title>
        <authorList>
            <person name="Kono N."/>
            <person name="Nakamura H."/>
            <person name="Ohtoshi R."/>
            <person name="Moran D.A.P."/>
            <person name="Shinohara A."/>
            <person name="Yoshida Y."/>
            <person name="Fujiwara M."/>
            <person name="Mori M."/>
            <person name="Tomita M."/>
            <person name="Arakawa K."/>
        </authorList>
    </citation>
    <scope>NUCLEOTIDE SEQUENCE [LARGE SCALE GENOMIC DNA]</scope>
</reference>
<comment type="caution">
    <text evidence="1">The sequence shown here is derived from an EMBL/GenBank/DDBJ whole genome shotgun (WGS) entry which is preliminary data.</text>
</comment>
<accession>A0A4Y2TWG6</accession>
<protein>
    <submittedName>
        <fullName evidence="1">Uncharacterized protein</fullName>
    </submittedName>
</protein>
<organism evidence="1 2">
    <name type="scientific">Araneus ventricosus</name>
    <name type="common">Orbweaver spider</name>
    <name type="synonym">Epeira ventricosa</name>
    <dbReference type="NCBI Taxonomy" id="182803"/>
    <lineage>
        <taxon>Eukaryota</taxon>
        <taxon>Metazoa</taxon>
        <taxon>Ecdysozoa</taxon>
        <taxon>Arthropoda</taxon>
        <taxon>Chelicerata</taxon>
        <taxon>Arachnida</taxon>
        <taxon>Araneae</taxon>
        <taxon>Araneomorphae</taxon>
        <taxon>Entelegynae</taxon>
        <taxon>Araneoidea</taxon>
        <taxon>Araneidae</taxon>
        <taxon>Araneus</taxon>
    </lineage>
</organism>
<sequence length="90" mass="10673">MNPNQKVSDSHPHYKIPEWLCDFRLRERIPPRIYNSRISVFTARQSKWRDGYPYWLDIQLSAPDCCNSHFLCADDRFRHGAVNLHGVELS</sequence>
<evidence type="ECO:0000313" key="2">
    <source>
        <dbReference type="Proteomes" id="UP000499080"/>
    </source>
</evidence>
<evidence type="ECO:0000313" key="1">
    <source>
        <dbReference type="EMBL" id="GBO04044.1"/>
    </source>
</evidence>
<dbReference type="AlphaFoldDB" id="A0A4Y2TWG6"/>
<proteinExistence type="predicted"/>
<dbReference type="EMBL" id="BGPR01031162">
    <property type="protein sequence ID" value="GBO04044.1"/>
    <property type="molecule type" value="Genomic_DNA"/>
</dbReference>
<gene>
    <name evidence="1" type="ORF">AVEN_262191_1</name>
</gene>
<keyword evidence="2" id="KW-1185">Reference proteome</keyword>
<dbReference type="Proteomes" id="UP000499080">
    <property type="component" value="Unassembled WGS sequence"/>
</dbReference>